<dbReference type="KEGG" id="emt:CPZ25_013070"/>
<evidence type="ECO:0000313" key="2">
    <source>
        <dbReference type="Proteomes" id="UP000218387"/>
    </source>
</evidence>
<keyword evidence="2" id="KW-1185">Reference proteome</keyword>
<accession>A0A4P9CBK0</accession>
<dbReference type="RefSeq" id="WP_058696283.1">
    <property type="nucleotide sequence ID" value="NZ_CABJDW020000006.1"/>
</dbReference>
<sequence>MERFEDRYALLKVAYSDMEFAMTRSFLEANGIKVTSREKGFGGPIRSIFMGTFTTANIEIFVDPGDLEEAKALLKTDFSELAEEEWH</sequence>
<proteinExistence type="predicted"/>
<dbReference type="AlphaFoldDB" id="A0A4P9CBK0"/>
<evidence type="ECO:0008006" key="3">
    <source>
        <dbReference type="Google" id="ProtNLM"/>
    </source>
</evidence>
<name>A0A4P9CBK0_EUBML</name>
<dbReference type="EMBL" id="CP029487">
    <property type="protein sequence ID" value="QCT72215.1"/>
    <property type="molecule type" value="Genomic_DNA"/>
</dbReference>
<gene>
    <name evidence="1" type="ORF">CPZ25_013070</name>
</gene>
<protein>
    <recommendedName>
        <fullName evidence="3">DUF2007 domain-containing protein</fullName>
    </recommendedName>
</protein>
<dbReference type="Proteomes" id="UP000218387">
    <property type="component" value="Chromosome"/>
</dbReference>
<reference evidence="1 2" key="1">
    <citation type="submission" date="2018-05" db="EMBL/GenBank/DDBJ databases">
        <title>Genome comparison of Eubacterium sp.</title>
        <authorList>
            <person name="Feng Y."/>
            <person name="Sanchez-Andrea I."/>
            <person name="Stams A.J.M."/>
            <person name="De Vos W.M."/>
        </authorList>
    </citation>
    <scope>NUCLEOTIDE SEQUENCE [LARGE SCALE GENOMIC DNA]</scope>
    <source>
        <strain evidence="1 2">YI</strain>
    </source>
</reference>
<evidence type="ECO:0000313" key="1">
    <source>
        <dbReference type="EMBL" id="QCT72215.1"/>
    </source>
</evidence>
<organism evidence="1 2">
    <name type="scientific">Eubacterium maltosivorans</name>
    <dbReference type="NCBI Taxonomy" id="2041044"/>
    <lineage>
        <taxon>Bacteria</taxon>
        <taxon>Bacillati</taxon>
        <taxon>Bacillota</taxon>
        <taxon>Clostridia</taxon>
        <taxon>Eubacteriales</taxon>
        <taxon>Eubacteriaceae</taxon>
        <taxon>Eubacterium</taxon>
    </lineage>
</organism>